<dbReference type="AlphaFoldDB" id="A0A8K0D4E5"/>
<feature type="signal peptide" evidence="5">
    <location>
        <begin position="1"/>
        <end position="19"/>
    </location>
</feature>
<dbReference type="PANTHER" id="PTHR11461:SF211">
    <property type="entry name" value="GH10112P-RELATED"/>
    <property type="match status" value="1"/>
</dbReference>
<proteinExistence type="inferred from homology"/>
<evidence type="ECO:0000259" key="6">
    <source>
        <dbReference type="SMART" id="SM00093"/>
    </source>
</evidence>
<keyword evidence="3" id="KW-0722">Serine protease inhibitor</keyword>
<feature type="chain" id="PRO_5035441459" description="Serpin domain-containing protein" evidence="5">
    <location>
        <begin position="20"/>
        <end position="392"/>
    </location>
</feature>
<evidence type="ECO:0000313" key="8">
    <source>
        <dbReference type="Proteomes" id="UP000801492"/>
    </source>
</evidence>
<dbReference type="GO" id="GO:0004867">
    <property type="term" value="F:serine-type endopeptidase inhibitor activity"/>
    <property type="evidence" value="ECO:0007669"/>
    <property type="project" value="UniProtKB-KW"/>
</dbReference>
<dbReference type="Gene3D" id="2.30.39.10">
    <property type="entry name" value="Alpha-1-antitrypsin, domain 1"/>
    <property type="match status" value="1"/>
</dbReference>
<dbReference type="InterPro" id="IPR000215">
    <property type="entry name" value="Serpin_fam"/>
</dbReference>
<comment type="similarity">
    <text evidence="1 4">Belongs to the serpin family.</text>
</comment>
<name>A0A8K0D4E5_IGNLU</name>
<dbReference type="PROSITE" id="PS00284">
    <property type="entry name" value="SERPIN"/>
    <property type="match status" value="1"/>
</dbReference>
<dbReference type="SMART" id="SM00093">
    <property type="entry name" value="SERPIN"/>
    <property type="match status" value="1"/>
</dbReference>
<dbReference type="OrthoDB" id="9518664at2759"/>
<protein>
    <recommendedName>
        <fullName evidence="6">Serpin domain-containing protein</fullName>
    </recommendedName>
</protein>
<dbReference type="Gene3D" id="3.30.497.10">
    <property type="entry name" value="Antithrombin, subunit I, domain 2"/>
    <property type="match status" value="1"/>
</dbReference>
<dbReference type="Proteomes" id="UP000801492">
    <property type="component" value="Unassembled WGS sequence"/>
</dbReference>
<evidence type="ECO:0000256" key="5">
    <source>
        <dbReference type="SAM" id="SignalP"/>
    </source>
</evidence>
<keyword evidence="5" id="KW-0732">Signal</keyword>
<dbReference type="InterPro" id="IPR042185">
    <property type="entry name" value="Serpin_sf_2"/>
</dbReference>
<keyword evidence="8" id="KW-1185">Reference proteome</keyword>
<dbReference type="PANTHER" id="PTHR11461">
    <property type="entry name" value="SERINE PROTEASE INHIBITOR, SERPIN"/>
    <property type="match status" value="1"/>
</dbReference>
<dbReference type="InterPro" id="IPR023796">
    <property type="entry name" value="Serpin_dom"/>
</dbReference>
<organism evidence="7 8">
    <name type="scientific">Ignelater luminosus</name>
    <name type="common">Cucubano</name>
    <name type="synonym">Pyrophorus luminosus</name>
    <dbReference type="NCBI Taxonomy" id="2038154"/>
    <lineage>
        <taxon>Eukaryota</taxon>
        <taxon>Metazoa</taxon>
        <taxon>Ecdysozoa</taxon>
        <taxon>Arthropoda</taxon>
        <taxon>Hexapoda</taxon>
        <taxon>Insecta</taxon>
        <taxon>Pterygota</taxon>
        <taxon>Neoptera</taxon>
        <taxon>Endopterygota</taxon>
        <taxon>Coleoptera</taxon>
        <taxon>Polyphaga</taxon>
        <taxon>Elateriformia</taxon>
        <taxon>Elateroidea</taxon>
        <taxon>Elateridae</taxon>
        <taxon>Agrypninae</taxon>
        <taxon>Pyrophorini</taxon>
        <taxon>Ignelater</taxon>
    </lineage>
</organism>
<dbReference type="Pfam" id="PF00079">
    <property type="entry name" value="Serpin"/>
    <property type="match status" value="1"/>
</dbReference>
<evidence type="ECO:0000256" key="2">
    <source>
        <dbReference type="ARBA" id="ARBA00022690"/>
    </source>
</evidence>
<dbReference type="InterPro" id="IPR023795">
    <property type="entry name" value="Serpin_CS"/>
</dbReference>
<evidence type="ECO:0000256" key="1">
    <source>
        <dbReference type="ARBA" id="ARBA00009500"/>
    </source>
</evidence>
<dbReference type="SUPFAM" id="SSF56574">
    <property type="entry name" value="Serpins"/>
    <property type="match status" value="1"/>
</dbReference>
<evidence type="ECO:0000256" key="4">
    <source>
        <dbReference type="RuleBase" id="RU000411"/>
    </source>
</evidence>
<accession>A0A8K0D4E5</accession>
<dbReference type="EMBL" id="VTPC01002961">
    <property type="protein sequence ID" value="KAF2899228.1"/>
    <property type="molecule type" value="Genomic_DNA"/>
</dbReference>
<dbReference type="GO" id="GO:0005615">
    <property type="term" value="C:extracellular space"/>
    <property type="evidence" value="ECO:0007669"/>
    <property type="project" value="InterPro"/>
</dbReference>
<evidence type="ECO:0000313" key="7">
    <source>
        <dbReference type="EMBL" id="KAF2899228.1"/>
    </source>
</evidence>
<dbReference type="InterPro" id="IPR042178">
    <property type="entry name" value="Serpin_sf_1"/>
</dbReference>
<evidence type="ECO:0000256" key="3">
    <source>
        <dbReference type="ARBA" id="ARBA00022900"/>
    </source>
</evidence>
<sequence>MKCLSLLLVILEVLSSSIAREHFQKGYNEFTADVYKKMLAINSGNFIVCPLSVDIVLALAESGARGKTAKEMKSVLRLPKNRKRIHKIFRNITPCLDSNEPYTLKSANKIYLTDKYVINDHFKNISVTVFNSELETVDFVDNEKSANKINQWVKEQTNGKIKDIINAGALDDHTFAVLVNAIYFHGKWSNGFDKRYTSQSIFHLNSKDEIETNMMNATSDYSFFWSKELEAQFLKLEYIGDDVSMHIVLPDDWEGLAALEEKISDVLVPPEYETTRVNVRIPKFKMETKIPFKSILKKMGIKIAFIKGIADFQGMVDNDIKGYISEVTQKAFIEVDEEGTTAAAVTTVEVGGFKSISDLGKLKLFHANHPFLFYLRLDKLGVNLFVGRFISP</sequence>
<keyword evidence="2" id="KW-0646">Protease inhibitor</keyword>
<comment type="caution">
    <text evidence="7">The sequence shown here is derived from an EMBL/GenBank/DDBJ whole genome shotgun (WGS) entry which is preliminary data.</text>
</comment>
<reference evidence="7" key="1">
    <citation type="submission" date="2019-08" db="EMBL/GenBank/DDBJ databases">
        <title>The genome of the North American firefly Photinus pyralis.</title>
        <authorList>
            <consortium name="Photinus pyralis genome working group"/>
            <person name="Fallon T.R."/>
            <person name="Sander Lower S.E."/>
            <person name="Weng J.-K."/>
        </authorList>
    </citation>
    <scope>NUCLEOTIDE SEQUENCE</scope>
    <source>
        <strain evidence="7">TRF0915ILg1</strain>
        <tissue evidence="7">Whole body</tissue>
    </source>
</reference>
<dbReference type="InterPro" id="IPR036186">
    <property type="entry name" value="Serpin_sf"/>
</dbReference>
<feature type="domain" description="Serpin" evidence="6">
    <location>
        <begin position="32"/>
        <end position="392"/>
    </location>
</feature>
<gene>
    <name evidence="7" type="ORF">ILUMI_06949</name>
</gene>